<evidence type="ECO:0000313" key="4">
    <source>
        <dbReference type="EnsemblMetazoa" id="Aqu2.1.26574_001"/>
    </source>
</evidence>
<accession>A0A1X7UF38</accession>
<organism evidence="4">
    <name type="scientific">Amphimedon queenslandica</name>
    <name type="common">Sponge</name>
    <dbReference type="NCBI Taxonomy" id="400682"/>
    <lineage>
        <taxon>Eukaryota</taxon>
        <taxon>Metazoa</taxon>
        <taxon>Porifera</taxon>
        <taxon>Demospongiae</taxon>
        <taxon>Heteroscleromorpha</taxon>
        <taxon>Haplosclerida</taxon>
        <taxon>Niphatidae</taxon>
        <taxon>Amphimedon</taxon>
    </lineage>
</organism>
<protein>
    <recommendedName>
        <fullName evidence="5">Glutathione peroxidase</fullName>
    </recommendedName>
</protein>
<dbReference type="PROSITE" id="PS51355">
    <property type="entry name" value="GLUTATHIONE_PEROXID_3"/>
    <property type="match status" value="1"/>
</dbReference>
<dbReference type="GO" id="GO:0006979">
    <property type="term" value="P:response to oxidative stress"/>
    <property type="evidence" value="ECO:0007669"/>
    <property type="project" value="InterPro"/>
</dbReference>
<dbReference type="EnsemblMetazoa" id="Aqu2.1.26574_001">
    <property type="protein sequence ID" value="Aqu2.1.26574_001"/>
    <property type="gene ID" value="Aqu2.1.26574"/>
</dbReference>
<dbReference type="InterPro" id="IPR036249">
    <property type="entry name" value="Thioredoxin-like_sf"/>
</dbReference>
<evidence type="ECO:0000256" key="1">
    <source>
        <dbReference type="ARBA" id="ARBA00006926"/>
    </source>
</evidence>
<dbReference type="GO" id="GO:0004601">
    <property type="term" value="F:peroxidase activity"/>
    <property type="evidence" value="ECO:0007669"/>
    <property type="project" value="UniProtKB-KW"/>
</dbReference>
<dbReference type="SUPFAM" id="SSF52833">
    <property type="entry name" value="Thioredoxin-like"/>
    <property type="match status" value="1"/>
</dbReference>
<comment type="similarity">
    <text evidence="1">Belongs to the glutathione peroxidase family.</text>
</comment>
<name>A0A1X7UF38_AMPQE</name>
<dbReference type="PANTHER" id="PTHR11592:SF78">
    <property type="entry name" value="GLUTATHIONE PEROXIDASE"/>
    <property type="match status" value="1"/>
</dbReference>
<dbReference type="PANTHER" id="PTHR11592">
    <property type="entry name" value="GLUTATHIONE PEROXIDASE"/>
    <property type="match status" value="1"/>
</dbReference>
<dbReference type="EnsemblMetazoa" id="Aqu2.1.13635_001">
    <property type="protein sequence ID" value="Aqu2.1.13635_001"/>
    <property type="gene ID" value="Aqu2.1.13635"/>
</dbReference>
<evidence type="ECO:0000256" key="2">
    <source>
        <dbReference type="ARBA" id="ARBA00022559"/>
    </source>
</evidence>
<dbReference type="Gene3D" id="3.40.30.10">
    <property type="entry name" value="Glutaredoxin"/>
    <property type="match status" value="1"/>
</dbReference>
<evidence type="ECO:0000256" key="3">
    <source>
        <dbReference type="ARBA" id="ARBA00023002"/>
    </source>
</evidence>
<dbReference type="InterPro" id="IPR000889">
    <property type="entry name" value="Glutathione_peroxidase"/>
</dbReference>
<keyword evidence="3" id="KW-0560">Oxidoreductase</keyword>
<sequence>MFSKIDVNGPDAHPLYKFLKSRLKGSLGNFIKWNYAKFLCDANGKPFRRYSPTTQPLDIVPDMEALWSSET</sequence>
<proteinExistence type="inferred from homology"/>
<evidence type="ECO:0008006" key="5">
    <source>
        <dbReference type="Google" id="ProtNLM"/>
    </source>
</evidence>
<reference evidence="4" key="1">
    <citation type="submission" date="2017-05" db="UniProtKB">
        <authorList>
            <consortium name="EnsemblMetazoa"/>
        </authorList>
    </citation>
    <scope>IDENTIFICATION</scope>
</reference>
<keyword evidence="2" id="KW-0575">Peroxidase</keyword>
<dbReference type="AlphaFoldDB" id="A0A1X7UF38"/>
<dbReference type="eggNOG" id="KOG1651">
    <property type="taxonomic scope" value="Eukaryota"/>
</dbReference>
<dbReference type="STRING" id="400682.A0A1X7UF38"/>